<evidence type="ECO:0000256" key="3">
    <source>
        <dbReference type="ARBA" id="ARBA00022618"/>
    </source>
</evidence>
<evidence type="ECO:0000256" key="5">
    <source>
        <dbReference type="ARBA" id="ARBA00023306"/>
    </source>
</evidence>
<dbReference type="Pfam" id="PF00134">
    <property type="entry name" value="Cyclin_N"/>
    <property type="match status" value="1"/>
</dbReference>
<evidence type="ECO:0000256" key="4">
    <source>
        <dbReference type="ARBA" id="ARBA00023127"/>
    </source>
</evidence>
<sequence length="498" mass="55660">MPHKITLVSSPLSYIFQEKTTSSSDKSGEKVMASKAQLAKKRSALADITNQKNGSQTGPKTSSFPLKPMVPCMAKIAKTKSEFSACIPSTDISRHTLLESSSSKPTIGVPSSNASLTIRDTALIAQRRITNAPRCIDASPSRSVGVSVYLDGNFSICDSLKCQDFDCDDNEEVSSAVNSIEGKPSNSFCISEDLGKPGSTCNRDVFFDVETTDKVAFIDNLINPQFFATIASDVYKYLRASEANYRPSLDFMERIQKDITASMRAMLIDWLVEVAEEYRLQPDTLFLSVNYIDRYLSGTVMKRQRLQLLGVACMMIAAKYEEITAPHVEEFCYVTDNTYFKEEVLQMESAVLNHLKFEMGAPTAICFLRRFVCVAQLTSEVPSMHMECMANYLAELSLLDYGMLCYAPSLIAASATFLAKYILSPVNKPWNSTLMSYTFYQASDLRECVKALHHLWCSGSNSNLPAIREKYSHHKYKFVAQKYCPLSLPPEFFQDLSH</sequence>
<dbReference type="InterPro" id="IPR039361">
    <property type="entry name" value="Cyclin"/>
</dbReference>
<keyword evidence="3" id="KW-0132">Cell division</keyword>
<keyword evidence="4 7" id="KW-0195">Cyclin</keyword>
<feature type="domain" description="Cyclin-like" evidence="8">
    <location>
        <begin position="269"/>
        <end position="353"/>
    </location>
</feature>
<keyword evidence="11" id="KW-1185">Reference proteome</keyword>
<evidence type="ECO:0000256" key="6">
    <source>
        <dbReference type="ARBA" id="ARBA00032263"/>
    </source>
</evidence>
<feature type="domain" description="Cyclin-like" evidence="8">
    <location>
        <begin position="366"/>
        <end position="454"/>
    </location>
</feature>
<dbReference type="InterPro" id="IPR048258">
    <property type="entry name" value="Cyclins_cyclin-box"/>
</dbReference>
<dbReference type="SMART" id="SM01332">
    <property type="entry name" value="Cyclin_C"/>
    <property type="match status" value="1"/>
</dbReference>
<dbReference type="SUPFAM" id="SSF47954">
    <property type="entry name" value="Cyclin-like"/>
    <property type="match status" value="2"/>
</dbReference>
<evidence type="ECO:0000259" key="9">
    <source>
        <dbReference type="SMART" id="SM01332"/>
    </source>
</evidence>
<organism evidence="10 11">
    <name type="scientific">Morus notabilis</name>
    <dbReference type="NCBI Taxonomy" id="981085"/>
    <lineage>
        <taxon>Eukaryota</taxon>
        <taxon>Viridiplantae</taxon>
        <taxon>Streptophyta</taxon>
        <taxon>Embryophyta</taxon>
        <taxon>Tracheophyta</taxon>
        <taxon>Spermatophyta</taxon>
        <taxon>Magnoliopsida</taxon>
        <taxon>eudicotyledons</taxon>
        <taxon>Gunneridae</taxon>
        <taxon>Pentapetalae</taxon>
        <taxon>rosids</taxon>
        <taxon>fabids</taxon>
        <taxon>Rosales</taxon>
        <taxon>Moraceae</taxon>
        <taxon>Moreae</taxon>
        <taxon>Morus</taxon>
    </lineage>
</organism>
<dbReference type="InterPro" id="IPR004367">
    <property type="entry name" value="Cyclin_C-dom"/>
</dbReference>
<evidence type="ECO:0000313" key="11">
    <source>
        <dbReference type="Proteomes" id="UP000030645"/>
    </source>
</evidence>
<dbReference type="STRING" id="981085.W9RMB4"/>
<dbReference type="PROSITE" id="PS00292">
    <property type="entry name" value="CYCLINS"/>
    <property type="match status" value="1"/>
</dbReference>
<keyword evidence="5" id="KW-0131">Cell cycle</keyword>
<dbReference type="GO" id="GO:0044772">
    <property type="term" value="P:mitotic cell cycle phase transition"/>
    <property type="evidence" value="ECO:0007669"/>
    <property type="project" value="InterPro"/>
</dbReference>
<dbReference type="OrthoDB" id="5590282at2759"/>
<evidence type="ECO:0000259" key="8">
    <source>
        <dbReference type="SMART" id="SM00385"/>
    </source>
</evidence>
<evidence type="ECO:0000256" key="1">
    <source>
        <dbReference type="ARBA" id="ARBA00006955"/>
    </source>
</evidence>
<accession>W9RMB4</accession>
<dbReference type="eggNOG" id="KOG0654">
    <property type="taxonomic scope" value="Eukaryota"/>
</dbReference>
<dbReference type="InterPro" id="IPR013763">
    <property type="entry name" value="Cyclin-like_dom"/>
</dbReference>
<dbReference type="FunFam" id="1.10.472.10:FF:000167">
    <property type="entry name" value="Mitotic cyclin 6"/>
    <property type="match status" value="1"/>
</dbReference>
<dbReference type="Gene3D" id="1.10.472.10">
    <property type="entry name" value="Cyclin-like"/>
    <property type="match status" value="2"/>
</dbReference>
<feature type="domain" description="Cyclin C-terminal" evidence="9">
    <location>
        <begin position="362"/>
        <end position="485"/>
    </location>
</feature>
<dbReference type="PIRSF" id="PIRSF001771">
    <property type="entry name" value="Cyclin_A_B_D_E"/>
    <property type="match status" value="1"/>
</dbReference>
<dbReference type="GO" id="GO:0051301">
    <property type="term" value="P:cell division"/>
    <property type="evidence" value="ECO:0007669"/>
    <property type="project" value="UniProtKB-KW"/>
</dbReference>
<gene>
    <name evidence="10" type="ORF">L484_013386</name>
</gene>
<dbReference type="KEGG" id="mnt:21396559"/>
<dbReference type="PANTHER" id="PTHR10177">
    <property type="entry name" value="CYCLINS"/>
    <property type="match status" value="1"/>
</dbReference>
<dbReference type="SMART" id="SM00385">
    <property type="entry name" value="CYCLIN"/>
    <property type="match status" value="2"/>
</dbReference>
<proteinExistence type="inferred from homology"/>
<dbReference type="AlphaFoldDB" id="W9RMB4"/>
<reference evidence="11" key="1">
    <citation type="submission" date="2013-01" db="EMBL/GenBank/DDBJ databases">
        <title>Draft Genome Sequence of a Mulberry Tree, Morus notabilis C.K. Schneid.</title>
        <authorList>
            <person name="He N."/>
            <person name="Zhao S."/>
        </authorList>
    </citation>
    <scope>NUCLEOTIDE SEQUENCE</scope>
</reference>
<dbReference type="InterPro" id="IPR006671">
    <property type="entry name" value="Cyclin_N"/>
</dbReference>
<comment type="subunit">
    <text evidence="2">Interacts with the CDC2 protein kinase to form a serine/threonine kinase holoenzyme complex also known as maturation promoting factor (MPF). The cyclin subunit imparts substrate specificity to the complex.</text>
</comment>
<evidence type="ECO:0000313" key="10">
    <source>
        <dbReference type="EMBL" id="EXB60121.1"/>
    </source>
</evidence>
<name>W9RMB4_9ROSA</name>
<dbReference type="InterPro" id="IPR036915">
    <property type="entry name" value="Cyclin-like_sf"/>
</dbReference>
<evidence type="ECO:0000256" key="2">
    <source>
        <dbReference type="ARBA" id="ARBA00011177"/>
    </source>
</evidence>
<dbReference type="GO" id="GO:0016538">
    <property type="term" value="F:cyclin-dependent protein serine/threonine kinase regulator activity"/>
    <property type="evidence" value="ECO:0007669"/>
    <property type="project" value="InterPro"/>
</dbReference>
<dbReference type="EMBL" id="KE344393">
    <property type="protein sequence ID" value="EXB60121.1"/>
    <property type="molecule type" value="Genomic_DNA"/>
</dbReference>
<dbReference type="Proteomes" id="UP000030645">
    <property type="component" value="Unassembled WGS sequence"/>
</dbReference>
<evidence type="ECO:0000256" key="7">
    <source>
        <dbReference type="RuleBase" id="RU000383"/>
    </source>
</evidence>
<dbReference type="InterPro" id="IPR046965">
    <property type="entry name" value="Cyclin_A/B-like"/>
</dbReference>
<dbReference type="FunFam" id="1.10.472.10:FF:000013">
    <property type="entry name" value="Cyclin A1"/>
    <property type="match status" value="1"/>
</dbReference>
<dbReference type="Pfam" id="PF02984">
    <property type="entry name" value="Cyclin_C"/>
    <property type="match status" value="1"/>
</dbReference>
<protein>
    <recommendedName>
        <fullName evidence="6">B-like cyclin</fullName>
    </recommendedName>
</protein>
<comment type="similarity">
    <text evidence="1">Belongs to the cyclin family. Cyclin AB subfamily.</text>
</comment>
<dbReference type="CDD" id="cd20506">
    <property type="entry name" value="CYCLIN_AtCycA-like_rpt2"/>
    <property type="match status" value="1"/>
</dbReference>